<dbReference type="GO" id="GO:0008726">
    <property type="term" value="F:alkanesulfonate monooxygenase activity"/>
    <property type="evidence" value="ECO:0007669"/>
    <property type="project" value="UniProtKB-EC"/>
</dbReference>
<organism evidence="6 7">
    <name type="scientific">Cupriavidus yeoncheonensis</name>
    <dbReference type="NCBI Taxonomy" id="1462994"/>
    <lineage>
        <taxon>Bacteria</taxon>
        <taxon>Pseudomonadati</taxon>
        <taxon>Pseudomonadota</taxon>
        <taxon>Betaproteobacteria</taxon>
        <taxon>Burkholderiales</taxon>
        <taxon>Burkholderiaceae</taxon>
        <taxon>Cupriavidus</taxon>
    </lineage>
</organism>
<evidence type="ECO:0000313" key="7">
    <source>
        <dbReference type="Proteomes" id="UP000672934"/>
    </source>
</evidence>
<gene>
    <name evidence="6" type="primary">msuD_2</name>
    <name evidence="6" type="ORF">LMG31506_05166</name>
</gene>
<proteinExistence type="predicted"/>
<evidence type="ECO:0000256" key="4">
    <source>
        <dbReference type="ARBA" id="ARBA00023033"/>
    </source>
</evidence>
<dbReference type="RefSeq" id="WP_211950018.1">
    <property type="nucleotide sequence ID" value="NZ_CAJPUY010000022.1"/>
</dbReference>
<keyword evidence="4 6" id="KW-0503">Monooxygenase</keyword>
<evidence type="ECO:0000259" key="5">
    <source>
        <dbReference type="Pfam" id="PF00296"/>
    </source>
</evidence>
<reference evidence="6" key="1">
    <citation type="submission" date="2021-03" db="EMBL/GenBank/DDBJ databases">
        <authorList>
            <person name="Peeters C."/>
        </authorList>
    </citation>
    <scope>NUCLEOTIDE SEQUENCE</scope>
    <source>
        <strain evidence="6">LMG 31506</strain>
    </source>
</reference>
<comment type="caution">
    <text evidence="6">The sequence shown here is derived from an EMBL/GenBank/DDBJ whole genome shotgun (WGS) entry which is preliminary data.</text>
</comment>
<name>A0A916IXH3_9BURK</name>
<evidence type="ECO:0000256" key="1">
    <source>
        <dbReference type="ARBA" id="ARBA00022630"/>
    </source>
</evidence>
<evidence type="ECO:0000256" key="2">
    <source>
        <dbReference type="ARBA" id="ARBA00022643"/>
    </source>
</evidence>
<dbReference type="SUPFAM" id="SSF51679">
    <property type="entry name" value="Bacterial luciferase-like"/>
    <property type="match status" value="1"/>
</dbReference>
<keyword evidence="3 6" id="KW-0560">Oxidoreductase</keyword>
<dbReference type="InterPro" id="IPR036661">
    <property type="entry name" value="Luciferase-like_sf"/>
</dbReference>
<dbReference type="AlphaFoldDB" id="A0A916IXH3"/>
<evidence type="ECO:0000313" key="6">
    <source>
        <dbReference type="EMBL" id="CAG2154699.1"/>
    </source>
</evidence>
<dbReference type="EC" id="1.14.14.5" evidence="6"/>
<dbReference type="InterPro" id="IPR050172">
    <property type="entry name" value="SsuD_RutA_monooxygenase"/>
</dbReference>
<dbReference type="GO" id="GO:0046306">
    <property type="term" value="P:alkanesulfonate catabolic process"/>
    <property type="evidence" value="ECO:0007669"/>
    <property type="project" value="TreeGrafter"/>
</dbReference>
<dbReference type="EMBL" id="CAJPUY010000022">
    <property type="protein sequence ID" value="CAG2154699.1"/>
    <property type="molecule type" value="Genomic_DNA"/>
</dbReference>
<dbReference type="Pfam" id="PF00296">
    <property type="entry name" value="Bac_luciferase"/>
    <property type="match status" value="1"/>
</dbReference>
<keyword evidence="2" id="KW-0288">FMN</keyword>
<dbReference type="Gene3D" id="3.20.20.30">
    <property type="entry name" value="Luciferase-like domain"/>
    <property type="match status" value="1"/>
</dbReference>
<dbReference type="Proteomes" id="UP000672934">
    <property type="component" value="Unassembled WGS sequence"/>
</dbReference>
<keyword evidence="1" id="KW-0285">Flavoprotein</keyword>
<protein>
    <submittedName>
        <fullName evidence="6">Methanesulfonate monooxygenase</fullName>
        <ecNumber evidence="6">1.14.14.5</ecNumber>
    </submittedName>
</protein>
<sequence>MSVDIIGMIQSQKQSEIHRPTGPVIDRDYVRAFAQAHEQAGFDRILVPHHSTGPSATLTISYAAAVTERIHFMLAHRPGFTAPTLAARQIATLDQFSGGRLGVHFISGGSDDEQKRDGDYLNHDERYARTDEYLDILRRIWTEDKPFDHEGKYYRFSNGFSEVKPAQKPHVPIYFGGASEAALKVAGKHADVYALWGESLDQVRDLTARVRAEAAQHGREVRFSVSFRPVLAQTEEKAWARADSILERTRALRVQQGYSRGGPQQSEGARRLLAAAEQGDRVDQRLWTAIARETGGRSNSTGLVGTPEQVAEALLQYYDLGVTTFLIRGFDPLEDAVDYGRELIPRVRELVAQRDAERRTELQPAHQATRKAA</sequence>
<dbReference type="CDD" id="cd01094">
    <property type="entry name" value="Alkanesulfonate_monoxygenase"/>
    <property type="match status" value="1"/>
</dbReference>
<dbReference type="PANTHER" id="PTHR42847">
    <property type="entry name" value="ALKANESULFONATE MONOOXYGENASE"/>
    <property type="match status" value="1"/>
</dbReference>
<evidence type="ECO:0000256" key="3">
    <source>
        <dbReference type="ARBA" id="ARBA00023002"/>
    </source>
</evidence>
<keyword evidence="7" id="KW-1185">Reference proteome</keyword>
<feature type="domain" description="Luciferase-like" evidence="5">
    <location>
        <begin position="10"/>
        <end position="323"/>
    </location>
</feature>
<accession>A0A916IXH3</accession>
<dbReference type="InterPro" id="IPR011251">
    <property type="entry name" value="Luciferase-like_dom"/>
</dbReference>
<dbReference type="PANTHER" id="PTHR42847:SF9">
    <property type="entry name" value="BLL6451 PROTEIN"/>
    <property type="match status" value="1"/>
</dbReference>